<keyword evidence="6" id="KW-1185">Reference proteome</keyword>
<dbReference type="PROSITE" id="PS00552">
    <property type="entry name" value="HTH_MERR_1"/>
    <property type="match status" value="1"/>
</dbReference>
<dbReference type="NCBIfam" id="NF007069">
    <property type="entry name" value="PRK09514.1"/>
    <property type="match status" value="1"/>
</dbReference>
<keyword evidence="2" id="KW-0175">Coiled coil</keyword>
<feature type="compositionally biased region" description="Basic and acidic residues" evidence="3">
    <location>
        <begin position="159"/>
        <end position="169"/>
    </location>
</feature>
<dbReference type="Gene3D" id="1.10.1660.10">
    <property type="match status" value="1"/>
</dbReference>
<evidence type="ECO:0000313" key="6">
    <source>
        <dbReference type="Proteomes" id="UP000094291"/>
    </source>
</evidence>
<sequence length="169" mass="18749">MSTARASGKRLRIGELAKATGVTVETLRYYEHQGLLTAPARGDNGYRYYSPENLERVHFILRAKAVGFTLKDIEELLSLEVQRESHTCQEVKDMAEAKLAEIEQRMSELARMREALSTLTDACCGGPMSAEHCTILSALAEGEVHAEHHHHSPDMEALAQKRDSHSSGC</sequence>
<dbReference type="SMART" id="SM00422">
    <property type="entry name" value="HTH_MERR"/>
    <property type="match status" value="1"/>
</dbReference>
<dbReference type="PANTHER" id="PTHR30204:SF92">
    <property type="entry name" value="HTH-TYPE TRANSCRIPTIONAL REGULATOR ZNTR"/>
    <property type="match status" value="1"/>
</dbReference>
<feature type="coiled-coil region" evidence="2">
    <location>
        <begin position="92"/>
        <end position="119"/>
    </location>
</feature>
<feature type="region of interest" description="Disordered" evidence="3">
    <location>
        <begin position="146"/>
        <end position="169"/>
    </location>
</feature>
<dbReference type="SUPFAM" id="SSF46955">
    <property type="entry name" value="Putative DNA-binding domain"/>
    <property type="match status" value="1"/>
</dbReference>
<dbReference type="PANTHER" id="PTHR30204">
    <property type="entry name" value="REDOX-CYCLING DRUG-SENSING TRANSCRIPTIONAL ACTIVATOR SOXR"/>
    <property type="match status" value="1"/>
</dbReference>
<organism evidence="5 6">
    <name type="scientific">Terasakiispira papahanaumokuakeensis</name>
    <dbReference type="NCBI Taxonomy" id="197479"/>
    <lineage>
        <taxon>Bacteria</taxon>
        <taxon>Pseudomonadati</taxon>
        <taxon>Pseudomonadota</taxon>
        <taxon>Gammaproteobacteria</taxon>
        <taxon>Oceanospirillales</taxon>
        <taxon>Terasakiispira</taxon>
    </lineage>
</organism>
<evidence type="ECO:0000256" key="3">
    <source>
        <dbReference type="SAM" id="MobiDB-lite"/>
    </source>
</evidence>
<evidence type="ECO:0000256" key="1">
    <source>
        <dbReference type="ARBA" id="ARBA00023125"/>
    </source>
</evidence>
<dbReference type="InterPro" id="IPR009061">
    <property type="entry name" value="DNA-bd_dom_put_sf"/>
</dbReference>
<evidence type="ECO:0000259" key="4">
    <source>
        <dbReference type="PROSITE" id="PS50937"/>
    </source>
</evidence>
<evidence type="ECO:0000313" key="5">
    <source>
        <dbReference type="EMBL" id="ODC05153.1"/>
    </source>
</evidence>
<dbReference type="PRINTS" id="PR00040">
    <property type="entry name" value="HTHMERR"/>
</dbReference>
<dbReference type="EMBL" id="MDTQ01000001">
    <property type="protein sequence ID" value="ODC05153.1"/>
    <property type="molecule type" value="Genomic_DNA"/>
</dbReference>
<accession>A0A1E2VDX4</accession>
<dbReference type="CDD" id="cd04770">
    <property type="entry name" value="HTH_HMRTR"/>
    <property type="match status" value="1"/>
</dbReference>
<comment type="caution">
    <text evidence="5">The sequence shown here is derived from an EMBL/GenBank/DDBJ whole genome shotgun (WGS) entry which is preliminary data.</text>
</comment>
<name>A0A1E2VDX4_9GAMM</name>
<dbReference type="Proteomes" id="UP000094291">
    <property type="component" value="Unassembled WGS sequence"/>
</dbReference>
<protein>
    <submittedName>
        <fullName evidence="5">Zinc-responsive transcriptional regulator</fullName>
    </submittedName>
</protein>
<dbReference type="PROSITE" id="PS50937">
    <property type="entry name" value="HTH_MERR_2"/>
    <property type="match status" value="1"/>
</dbReference>
<evidence type="ECO:0000256" key="2">
    <source>
        <dbReference type="SAM" id="Coils"/>
    </source>
</evidence>
<dbReference type="InterPro" id="IPR047057">
    <property type="entry name" value="MerR_fam"/>
</dbReference>
<dbReference type="AlphaFoldDB" id="A0A1E2VDX4"/>
<keyword evidence="1" id="KW-0238">DNA-binding</keyword>
<dbReference type="STRING" id="197479.BFW38_03510"/>
<dbReference type="GO" id="GO:0003677">
    <property type="term" value="F:DNA binding"/>
    <property type="evidence" value="ECO:0007669"/>
    <property type="project" value="UniProtKB-KW"/>
</dbReference>
<feature type="domain" description="HTH merR-type" evidence="4">
    <location>
        <begin position="10"/>
        <end position="79"/>
    </location>
</feature>
<gene>
    <name evidence="5" type="ORF">BFW38_03510</name>
</gene>
<dbReference type="GO" id="GO:0003700">
    <property type="term" value="F:DNA-binding transcription factor activity"/>
    <property type="evidence" value="ECO:0007669"/>
    <property type="project" value="InterPro"/>
</dbReference>
<dbReference type="Pfam" id="PF13411">
    <property type="entry name" value="MerR_1"/>
    <property type="match status" value="1"/>
</dbReference>
<reference evidence="5 6" key="1">
    <citation type="submission" date="2016-08" db="EMBL/GenBank/DDBJ databases">
        <authorList>
            <person name="Seilhamer J.J."/>
        </authorList>
    </citation>
    <scope>NUCLEOTIDE SEQUENCE [LARGE SCALE GENOMIC DNA]</scope>
    <source>
        <strain evidence="5 6">PH27A</strain>
    </source>
</reference>
<dbReference type="InterPro" id="IPR000551">
    <property type="entry name" value="MerR-type_HTH_dom"/>
</dbReference>
<proteinExistence type="predicted"/>